<dbReference type="EMBL" id="LDEV01002019">
    <property type="protein sequence ID" value="KLJ10471.1"/>
    <property type="molecule type" value="Genomic_DNA"/>
</dbReference>
<keyword evidence="2" id="KW-1185">Reference proteome</keyword>
<dbReference type="AlphaFoldDB" id="A0A0H1BMT0"/>
<comment type="caution">
    <text evidence="1">The sequence shown here is derived from an EMBL/GenBank/DDBJ whole genome shotgun (WGS) entry which is preliminary data.</text>
</comment>
<organism evidence="1 2">
    <name type="scientific">Blastomyces silverae</name>
    <dbReference type="NCBI Taxonomy" id="2060906"/>
    <lineage>
        <taxon>Eukaryota</taxon>
        <taxon>Fungi</taxon>
        <taxon>Dikarya</taxon>
        <taxon>Ascomycota</taxon>
        <taxon>Pezizomycotina</taxon>
        <taxon>Eurotiomycetes</taxon>
        <taxon>Eurotiomycetidae</taxon>
        <taxon>Onygenales</taxon>
        <taxon>Ajellomycetaceae</taxon>
        <taxon>Blastomyces</taxon>
    </lineage>
</organism>
<gene>
    <name evidence="1" type="ORF">EMPG_14149</name>
</gene>
<evidence type="ECO:0000313" key="1">
    <source>
        <dbReference type="EMBL" id="KLJ10471.1"/>
    </source>
</evidence>
<reference evidence="2" key="1">
    <citation type="journal article" date="2015" name="PLoS Genet.">
        <title>The dynamic genome and transcriptome of the human fungal pathogen Blastomyces and close relative Emmonsia.</title>
        <authorList>
            <person name="Munoz J.F."/>
            <person name="Gauthier G.M."/>
            <person name="Desjardins C.A."/>
            <person name="Gallo J.E."/>
            <person name="Holder J."/>
            <person name="Sullivan T.D."/>
            <person name="Marty A.J."/>
            <person name="Carmen J.C."/>
            <person name="Chen Z."/>
            <person name="Ding L."/>
            <person name="Gujja S."/>
            <person name="Magrini V."/>
            <person name="Misas E."/>
            <person name="Mitreva M."/>
            <person name="Priest M."/>
            <person name="Saif S."/>
            <person name="Whiston E.A."/>
            <person name="Young S."/>
            <person name="Zeng Q."/>
            <person name="Goldman W.E."/>
            <person name="Mardis E.R."/>
            <person name="Taylor J.W."/>
            <person name="McEwen J.G."/>
            <person name="Clay O.K."/>
            <person name="Klein B.S."/>
            <person name="Cuomo C.A."/>
        </authorList>
    </citation>
    <scope>NUCLEOTIDE SEQUENCE [LARGE SCALE GENOMIC DNA]</scope>
    <source>
        <strain evidence="2">UAMH 139</strain>
    </source>
</reference>
<name>A0A0H1BMT0_9EURO</name>
<accession>A0A0H1BMT0</accession>
<proteinExistence type="predicted"/>
<sequence length="92" mass="10046">MHAKSKGLMNPGILMPSARRRWGARSSQNFFSRMHGMSTLHSSPSICFGLKMRGACVSPFAHTYPSLPLSSAFGNEGILLHVSTPQLHNSHP</sequence>
<protein>
    <submittedName>
        <fullName evidence="1">Uncharacterized protein</fullName>
    </submittedName>
</protein>
<evidence type="ECO:0000313" key="2">
    <source>
        <dbReference type="Proteomes" id="UP000053573"/>
    </source>
</evidence>
<dbReference type="OrthoDB" id="10530997at2759"/>
<dbReference type="Proteomes" id="UP000053573">
    <property type="component" value="Unassembled WGS sequence"/>
</dbReference>